<keyword evidence="2" id="KW-1133">Transmembrane helix</keyword>
<evidence type="ECO:0000313" key="3">
    <source>
        <dbReference type="EMBL" id="NKY40747.1"/>
    </source>
</evidence>
<dbReference type="InterPro" id="IPR006135">
    <property type="entry name" value="T3SS_substrate_exporter"/>
</dbReference>
<name>A0ABX1K464_9CELL</name>
<feature type="compositionally biased region" description="Basic and acidic residues" evidence="1">
    <location>
        <begin position="1"/>
        <end position="18"/>
    </location>
</feature>
<accession>A0ABX1K464</accession>
<dbReference type="PRINTS" id="PR00950">
    <property type="entry name" value="TYPE3IMSPROT"/>
</dbReference>
<feature type="region of interest" description="Disordered" evidence="1">
    <location>
        <begin position="1"/>
        <end position="25"/>
    </location>
</feature>
<evidence type="ECO:0000313" key="4">
    <source>
        <dbReference type="Proteomes" id="UP000777774"/>
    </source>
</evidence>
<dbReference type="InterPro" id="IPR029025">
    <property type="entry name" value="T3SS_substrate_exporter_C"/>
</dbReference>
<evidence type="ECO:0000256" key="2">
    <source>
        <dbReference type="SAM" id="Phobius"/>
    </source>
</evidence>
<protein>
    <submittedName>
        <fullName evidence="3">EscU/YscU/HrcU family type III secretion system export apparatus switch protein</fullName>
    </submittedName>
</protein>
<feature type="transmembrane region" description="Helical" evidence="2">
    <location>
        <begin position="149"/>
        <end position="168"/>
    </location>
</feature>
<dbReference type="RefSeq" id="WP_168679766.1">
    <property type="nucleotide sequence ID" value="NZ_JAAXOY010000447.1"/>
</dbReference>
<keyword evidence="2" id="KW-0812">Transmembrane</keyword>
<dbReference type="Gene3D" id="3.40.1690.10">
    <property type="entry name" value="secretion proteins EscU"/>
    <property type="match status" value="1"/>
</dbReference>
<feature type="transmembrane region" description="Helical" evidence="2">
    <location>
        <begin position="32"/>
        <end position="49"/>
    </location>
</feature>
<organism evidence="3 4">
    <name type="scientific">Cellulomonas septica</name>
    <dbReference type="NCBI Taxonomy" id="285080"/>
    <lineage>
        <taxon>Bacteria</taxon>
        <taxon>Bacillati</taxon>
        <taxon>Actinomycetota</taxon>
        <taxon>Actinomycetes</taxon>
        <taxon>Micrococcales</taxon>
        <taxon>Cellulomonadaceae</taxon>
        <taxon>Cellulomonas</taxon>
    </lineage>
</organism>
<dbReference type="PANTHER" id="PTHR30531:SF12">
    <property type="entry name" value="FLAGELLAR BIOSYNTHETIC PROTEIN FLHB"/>
    <property type="match status" value="1"/>
</dbReference>
<keyword evidence="2" id="KW-0472">Membrane</keyword>
<sequence>MSSDGQDRTEKATPQRMKEVRRKGGLGRSQDLAAWVGLGAAAAVLPLVLDNGRAAALGQLAVVRDAALDPDGTDVAQVLGDALMTVITTLAPLFVVGVVTAIAVSAAQGGIHLHRLRLHAEHLKPKGIASRLVGGQAWWQGTKTLLKTAAVALVLLVALQALVPTLLASGRLPLSHLLGIASDGTSTLLRTGIAAGVILAVADVAVVFRRNRKQTRMTLREVKEEHKRTEGDPMLKGAIRSKQLAMSRNRMMAEVANADVVLVNPTHVAVALRYEPGTGAPRVVAKGAGAVAARIRSAASDAQVPMVEDVPLARALPLGRIVMTLPDESHVGEPFQVAMIFCGERTV</sequence>
<feature type="transmembrane region" description="Helical" evidence="2">
    <location>
        <begin position="82"/>
        <end position="107"/>
    </location>
</feature>
<reference evidence="3 4" key="1">
    <citation type="submission" date="2020-04" db="EMBL/GenBank/DDBJ databases">
        <title>MicrobeNet Type strains.</title>
        <authorList>
            <person name="Nicholson A.C."/>
        </authorList>
    </citation>
    <scope>NUCLEOTIDE SEQUENCE [LARGE SCALE GENOMIC DNA]</scope>
    <source>
        <strain evidence="3 4">ATCC BAA-787</strain>
    </source>
</reference>
<dbReference type="Proteomes" id="UP000777774">
    <property type="component" value="Unassembled WGS sequence"/>
</dbReference>
<feature type="non-terminal residue" evidence="3">
    <location>
        <position position="347"/>
    </location>
</feature>
<dbReference type="PANTHER" id="PTHR30531">
    <property type="entry name" value="FLAGELLAR BIOSYNTHETIC PROTEIN FLHB"/>
    <property type="match status" value="1"/>
</dbReference>
<feature type="transmembrane region" description="Helical" evidence="2">
    <location>
        <begin position="188"/>
        <end position="208"/>
    </location>
</feature>
<dbReference type="EMBL" id="JAAXOY010000447">
    <property type="protein sequence ID" value="NKY40747.1"/>
    <property type="molecule type" value="Genomic_DNA"/>
</dbReference>
<dbReference type="Pfam" id="PF01312">
    <property type="entry name" value="Bac_export_2"/>
    <property type="match status" value="1"/>
</dbReference>
<evidence type="ECO:0000256" key="1">
    <source>
        <dbReference type="SAM" id="MobiDB-lite"/>
    </source>
</evidence>
<keyword evidence="4" id="KW-1185">Reference proteome</keyword>
<proteinExistence type="predicted"/>
<dbReference type="SUPFAM" id="SSF160544">
    <property type="entry name" value="EscU C-terminal domain-like"/>
    <property type="match status" value="1"/>
</dbReference>
<gene>
    <name evidence="3" type="ORF">HGA02_14785</name>
</gene>
<comment type="caution">
    <text evidence="3">The sequence shown here is derived from an EMBL/GenBank/DDBJ whole genome shotgun (WGS) entry which is preliminary data.</text>
</comment>